<dbReference type="CDD" id="cd00209">
    <property type="entry name" value="DHFR"/>
    <property type="match status" value="1"/>
</dbReference>
<dbReference type="PROSITE" id="PS51330">
    <property type="entry name" value="DHFR_2"/>
    <property type="match status" value="1"/>
</dbReference>
<keyword evidence="4 8" id="KW-0554">One-carbon metabolism</keyword>
<dbReference type="Gene3D" id="3.40.430.10">
    <property type="entry name" value="Dihydrofolate Reductase, subunit A"/>
    <property type="match status" value="1"/>
</dbReference>
<name>A0AAE3ISF7_9BACI</name>
<dbReference type="GO" id="GO:0046655">
    <property type="term" value="P:folic acid metabolic process"/>
    <property type="evidence" value="ECO:0007669"/>
    <property type="project" value="TreeGrafter"/>
</dbReference>
<dbReference type="SUPFAM" id="SSF53597">
    <property type="entry name" value="Dihydrofolate reductase-like"/>
    <property type="match status" value="1"/>
</dbReference>
<evidence type="ECO:0000256" key="9">
    <source>
        <dbReference type="RuleBase" id="RU004474"/>
    </source>
</evidence>
<dbReference type="GO" id="GO:0006730">
    <property type="term" value="P:one-carbon metabolic process"/>
    <property type="evidence" value="ECO:0007669"/>
    <property type="project" value="UniProtKB-KW"/>
</dbReference>
<dbReference type="EC" id="1.5.1.3" evidence="3 8"/>
<dbReference type="RefSeq" id="WP_263072874.1">
    <property type="nucleotide sequence ID" value="NZ_JAOUSF010000003.1"/>
</dbReference>
<comment type="function">
    <text evidence="7 8">Key enzyme in folate metabolism. Catalyzes an essential reaction for de novo glycine and purine synthesis, and for DNA precursor synthesis.</text>
</comment>
<dbReference type="InterPro" id="IPR024072">
    <property type="entry name" value="DHFR-like_dom_sf"/>
</dbReference>
<dbReference type="FunFam" id="3.40.430.10:FF:000001">
    <property type="entry name" value="Dihydrofolate reductase"/>
    <property type="match status" value="1"/>
</dbReference>
<evidence type="ECO:0000259" key="10">
    <source>
        <dbReference type="PROSITE" id="PS51330"/>
    </source>
</evidence>
<evidence type="ECO:0000256" key="5">
    <source>
        <dbReference type="ARBA" id="ARBA00022857"/>
    </source>
</evidence>
<dbReference type="PIRSF" id="PIRSF000194">
    <property type="entry name" value="DHFR"/>
    <property type="match status" value="1"/>
</dbReference>
<proteinExistence type="inferred from homology"/>
<dbReference type="PRINTS" id="PR00070">
    <property type="entry name" value="DHFR"/>
</dbReference>
<accession>A0AAE3ISF7</accession>
<organism evidence="11 12">
    <name type="scientific">Perspicuibacillus lycopersici</name>
    <dbReference type="NCBI Taxonomy" id="1325689"/>
    <lineage>
        <taxon>Bacteria</taxon>
        <taxon>Bacillati</taxon>
        <taxon>Bacillota</taxon>
        <taxon>Bacilli</taxon>
        <taxon>Bacillales</taxon>
        <taxon>Bacillaceae</taxon>
        <taxon>Perspicuibacillus</taxon>
    </lineage>
</organism>
<evidence type="ECO:0000256" key="8">
    <source>
        <dbReference type="PIRNR" id="PIRNR000194"/>
    </source>
</evidence>
<dbReference type="GO" id="GO:0046654">
    <property type="term" value="P:tetrahydrofolate biosynthetic process"/>
    <property type="evidence" value="ECO:0007669"/>
    <property type="project" value="InterPro"/>
</dbReference>
<feature type="domain" description="DHFR" evidence="10">
    <location>
        <begin position="1"/>
        <end position="160"/>
    </location>
</feature>
<keyword evidence="12" id="KW-1185">Reference proteome</keyword>
<dbReference type="AlphaFoldDB" id="A0AAE3ISF7"/>
<evidence type="ECO:0000313" key="11">
    <source>
        <dbReference type="EMBL" id="MCU9613636.1"/>
    </source>
</evidence>
<reference evidence="11" key="1">
    <citation type="submission" date="2022-10" db="EMBL/GenBank/DDBJ databases">
        <title>Description of Fervidibacillus gen. nov. in the family Fervidibacillaceae fam. nov. with two species, Fervidibacillus albus sp. nov., and Fervidibacillus halotolerans sp. nov., isolated from tidal flat sediments.</title>
        <authorList>
            <person name="Kwon K.K."/>
            <person name="Yang S.-H."/>
        </authorList>
    </citation>
    <scope>NUCLEOTIDE SEQUENCE</scope>
    <source>
        <strain evidence="11">JCM 19140</strain>
    </source>
</reference>
<dbReference type="PANTHER" id="PTHR48069">
    <property type="entry name" value="DIHYDROFOLATE REDUCTASE"/>
    <property type="match status" value="1"/>
</dbReference>
<comment type="caution">
    <text evidence="11">The sequence shown here is derived from an EMBL/GenBank/DDBJ whole genome shotgun (WGS) entry which is preliminary data.</text>
</comment>
<keyword evidence="6 8" id="KW-0560">Oxidoreductase</keyword>
<protein>
    <recommendedName>
        <fullName evidence="3 8">Dihydrofolate reductase</fullName>
        <ecNumber evidence="3 8">1.5.1.3</ecNumber>
    </recommendedName>
</protein>
<sequence>MISFIFAMDEENAIGKNNNLPWHIPDDLRRFKKITMGHPIIMGRKTYDSIGKPLPGRENIIITRNKTFVAEGCIVFYDIKEMMEYINKQNEEFFVIGGAEIFRLFLPFVTKMYVTKINHRFAGDVFFPEMDWSSFTISNREKGKTDPNVPYAYEYILYEK</sequence>
<comment type="similarity">
    <text evidence="2 8 9">Belongs to the dihydrofolate reductase family.</text>
</comment>
<dbReference type="PROSITE" id="PS00075">
    <property type="entry name" value="DHFR_1"/>
    <property type="match status" value="1"/>
</dbReference>
<dbReference type="Proteomes" id="UP001209318">
    <property type="component" value="Unassembled WGS sequence"/>
</dbReference>
<evidence type="ECO:0000256" key="1">
    <source>
        <dbReference type="ARBA" id="ARBA00004903"/>
    </source>
</evidence>
<keyword evidence="5 8" id="KW-0521">NADP</keyword>
<dbReference type="GO" id="GO:0046452">
    <property type="term" value="P:dihydrofolate metabolic process"/>
    <property type="evidence" value="ECO:0007669"/>
    <property type="project" value="TreeGrafter"/>
</dbReference>
<dbReference type="InterPro" id="IPR001796">
    <property type="entry name" value="DHFR_dom"/>
</dbReference>
<dbReference type="Pfam" id="PF00186">
    <property type="entry name" value="DHFR_1"/>
    <property type="match status" value="1"/>
</dbReference>
<comment type="catalytic activity">
    <reaction evidence="8">
        <text>(6S)-5,6,7,8-tetrahydrofolate + NADP(+) = 7,8-dihydrofolate + NADPH + H(+)</text>
        <dbReference type="Rhea" id="RHEA:15009"/>
        <dbReference type="ChEBI" id="CHEBI:15378"/>
        <dbReference type="ChEBI" id="CHEBI:57451"/>
        <dbReference type="ChEBI" id="CHEBI:57453"/>
        <dbReference type="ChEBI" id="CHEBI:57783"/>
        <dbReference type="ChEBI" id="CHEBI:58349"/>
        <dbReference type="EC" id="1.5.1.3"/>
    </reaction>
</comment>
<evidence type="ECO:0000256" key="2">
    <source>
        <dbReference type="ARBA" id="ARBA00009539"/>
    </source>
</evidence>
<evidence type="ECO:0000256" key="7">
    <source>
        <dbReference type="ARBA" id="ARBA00025067"/>
    </source>
</evidence>
<dbReference type="GO" id="GO:0070401">
    <property type="term" value="F:NADP+ binding"/>
    <property type="evidence" value="ECO:0007669"/>
    <property type="project" value="UniProtKB-ARBA"/>
</dbReference>
<evidence type="ECO:0000256" key="6">
    <source>
        <dbReference type="ARBA" id="ARBA00023002"/>
    </source>
</evidence>
<evidence type="ECO:0000256" key="3">
    <source>
        <dbReference type="ARBA" id="ARBA00012856"/>
    </source>
</evidence>
<dbReference type="GO" id="GO:0005829">
    <property type="term" value="C:cytosol"/>
    <property type="evidence" value="ECO:0007669"/>
    <property type="project" value="TreeGrafter"/>
</dbReference>
<dbReference type="GO" id="GO:0004146">
    <property type="term" value="F:dihydrofolate reductase activity"/>
    <property type="evidence" value="ECO:0007669"/>
    <property type="project" value="UniProtKB-EC"/>
</dbReference>
<gene>
    <name evidence="11" type="ORF">OEV98_08690</name>
</gene>
<evidence type="ECO:0000313" key="12">
    <source>
        <dbReference type="Proteomes" id="UP001209318"/>
    </source>
</evidence>
<dbReference type="InterPro" id="IPR012259">
    <property type="entry name" value="DHFR"/>
</dbReference>
<dbReference type="PANTHER" id="PTHR48069:SF3">
    <property type="entry name" value="DIHYDROFOLATE REDUCTASE"/>
    <property type="match status" value="1"/>
</dbReference>
<comment type="pathway">
    <text evidence="1 8">Cofactor biosynthesis; tetrahydrofolate biosynthesis; 5,6,7,8-tetrahydrofolate from 7,8-dihydrofolate: step 1/1.</text>
</comment>
<dbReference type="EMBL" id="JAOUSF010000003">
    <property type="protein sequence ID" value="MCU9613636.1"/>
    <property type="molecule type" value="Genomic_DNA"/>
</dbReference>
<evidence type="ECO:0000256" key="4">
    <source>
        <dbReference type="ARBA" id="ARBA00022563"/>
    </source>
</evidence>
<dbReference type="InterPro" id="IPR017925">
    <property type="entry name" value="DHFR_CS"/>
</dbReference>